<evidence type="ECO:0008006" key="3">
    <source>
        <dbReference type="Google" id="ProtNLM"/>
    </source>
</evidence>
<accession>H1YFY8</accession>
<keyword evidence="2" id="KW-1185">Reference proteome</keyword>
<protein>
    <recommendedName>
        <fullName evidence="3">Lipoprotein</fullName>
    </recommendedName>
</protein>
<dbReference type="RefSeq" id="WP_008506328.1">
    <property type="nucleotide sequence ID" value="NZ_CM001403.1"/>
</dbReference>
<dbReference type="HOGENOM" id="CLU_860071_0_0_10"/>
<reference evidence="1" key="1">
    <citation type="submission" date="2011-09" db="EMBL/GenBank/DDBJ databases">
        <title>The permanent draft genome of Mucilaginibacter paludis DSM 18603.</title>
        <authorList>
            <consortium name="US DOE Joint Genome Institute (JGI-PGF)"/>
            <person name="Lucas S."/>
            <person name="Han J."/>
            <person name="Lapidus A."/>
            <person name="Bruce D."/>
            <person name="Goodwin L."/>
            <person name="Pitluck S."/>
            <person name="Peters L."/>
            <person name="Kyrpides N."/>
            <person name="Mavromatis K."/>
            <person name="Ivanova N."/>
            <person name="Mikhailova N."/>
            <person name="Held B."/>
            <person name="Detter J.C."/>
            <person name="Tapia R."/>
            <person name="Han C."/>
            <person name="Land M."/>
            <person name="Hauser L."/>
            <person name="Markowitz V."/>
            <person name="Cheng J.-F."/>
            <person name="Hugenholtz P."/>
            <person name="Woyke T."/>
            <person name="Wu D."/>
            <person name="Tindall B."/>
            <person name="Brambilla E."/>
            <person name="Klenk H.-P."/>
            <person name="Eisen J.A."/>
        </authorList>
    </citation>
    <scope>NUCLEOTIDE SEQUENCE [LARGE SCALE GENOMIC DNA]</scope>
    <source>
        <strain evidence="1">DSM 18603</strain>
    </source>
</reference>
<dbReference type="STRING" id="714943.Mucpa_2137"/>
<sequence>MKNHISLFLLCVTVTLFSCKKNDSLVVDPYTPDPFARYDNASSVLDNQIFKVYTSTGIPLLYTDTLTKSPLVKLNVGYHLTSIDSSITYRLSKNTSDRINAVALIRDQIIPALGPKLKPYSIFMVDSVFTYTISYPNIRTKVLLTTYLGLNTVVIGKIGLIKNMIPDSVKTYKRDIFKSILTASLASQTGMLSNFYAVSASFYNKYVYGTNVNGYLNYQAEEGYGFIAPNGITPAVYYPTPSQATDLTSYLNVMLVLSASDFSAKYGSYPLVMSKYALLKQALLSLGFTFPQ</sequence>
<dbReference type="PROSITE" id="PS51257">
    <property type="entry name" value="PROKAR_LIPOPROTEIN"/>
    <property type="match status" value="1"/>
</dbReference>
<evidence type="ECO:0000313" key="2">
    <source>
        <dbReference type="Proteomes" id="UP000002774"/>
    </source>
</evidence>
<evidence type="ECO:0000313" key="1">
    <source>
        <dbReference type="EMBL" id="EHQ26276.1"/>
    </source>
</evidence>
<gene>
    <name evidence="1" type="ORF">Mucpa_2137</name>
</gene>
<name>H1YFY8_9SPHI</name>
<dbReference type="Proteomes" id="UP000002774">
    <property type="component" value="Chromosome"/>
</dbReference>
<proteinExistence type="predicted"/>
<dbReference type="eggNOG" id="ENOG5032ZWB">
    <property type="taxonomic scope" value="Bacteria"/>
</dbReference>
<dbReference type="AlphaFoldDB" id="H1YFY8"/>
<organism evidence="1 2">
    <name type="scientific">Mucilaginibacter paludis DSM 18603</name>
    <dbReference type="NCBI Taxonomy" id="714943"/>
    <lineage>
        <taxon>Bacteria</taxon>
        <taxon>Pseudomonadati</taxon>
        <taxon>Bacteroidota</taxon>
        <taxon>Sphingobacteriia</taxon>
        <taxon>Sphingobacteriales</taxon>
        <taxon>Sphingobacteriaceae</taxon>
        <taxon>Mucilaginibacter</taxon>
    </lineage>
</organism>
<dbReference type="OrthoDB" id="636744at2"/>
<dbReference type="EMBL" id="CM001403">
    <property type="protein sequence ID" value="EHQ26276.1"/>
    <property type="molecule type" value="Genomic_DNA"/>
</dbReference>